<keyword evidence="3" id="KW-1185">Reference proteome</keyword>
<sequence>MKKRGIGFTLAFFTLMLTGCSMLLSEEDAIADTRETAETSFNQNEMETNHEADSFPLYLPESMKVSEESQSNLILKEGEQTFILFYNPKEERTSKLNYEAASEKDEHLLLESFENEERFGYVRVLPANEEEEYELQVGVGGVKVTTFSKKDSIKKDTEKMMKIANSIAY</sequence>
<dbReference type="EMBL" id="BMCJ01000004">
    <property type="protein sequence ID" value="GGC94101.1"/>
    <property type="molecule type" value="Genomic_DNA"/>
</dbReference>
<proteinExistence type="predicted"/>
<evidence type="ECO:0008006" key="4">
    <source>
        <dbReference type="Google" id="ProtNLM"/>
    </source>
</evidence>
<comment type="caution">
    <text evidence="2">The sequence shown here is derived from an EMBL/GenBank/DDBJ whole genome shotgun (WGS) entry which is preliminary data.</text>
</comment>
<evidence type="ECO:0000313" key="2">
    <source>
        <dbReference type="EMBL" id="GGC94101.1"/>
    </source>
</evidence>
<evidence type="ECO:0000313" key="3">
    <source>
        <dbReference type="Proteomes" id="UP000619534"/>
    </source>
</evidence>
<protein>
    <recommendedName>
        <fullName evidence="4">DUF4367 domain-containing protein</fullName>
    </recommendedName>
</protein>
<feature type="chain" id="PRO_5046337296" description="DUF4367 domain-containing protein" evidence="1">
    <location>
        <begin position="24"/>
        <end position="169"/>
    </location>
</feature>
<accession>A0ABQ1PBR8</accession>
<gene>
    <name evidence="2" type="ORF">GCM10007216_26050</name>
</gene>
<keyword evidence="1" id="KW-0732">Signal</keyword>
<name>A0ABQ1PBR8_9BACI</name>
<evidence type="ECO:0000256" key="1">
    <source>
        <dbReference type="SAM" id="SignalP"/>
    </source>
</evidence>
<reference evidence="3" key="1">
    <citation type="journal article" date="2019" name="Int. J. Syst. Evol. Microbiol.">
        <title>The Global Catalogue of Microorganisms (GCM) 10K type strain sequencing project: providing services to taxonomists for standard genome sequencing and annotation.</title>
        <authorList>
            <consortium name="The Broad Institute Genomics Platform"/>
            <consortium name="The Broad Institute Genome Sequencing Center for Infectious Disease"/>
            <person name="Wu L."/>
            <person name="Ma J."/>
        </authorList>
    </citation>
    <scope>NUCLEOTIDE SEQUENCE [LARGE SCALE GENOMIC DNA]</scope>
    <source>
        <strain evidence="3">CCM 7282</strain>
    </source>
</reference>
<dbReference type="RefSeq" id="WP_062447422.1">
    <property type="nucleotide sequence ID" value="NZ_BMCJ01000004.1"/>
</dbReference>
<dbReference type="Proteomes" id="UP000619534">
    <property type="component" value="Unassembled WGS sequence"/>
</dbReference>
<organism evidence="2 3">
    <name type="scientific">Thalassobacillus devorans</name>
    <dbReference type="NCBI Taxonomy" id="279813"/>
    <lineage>
        <taxon>Bacteria</taxon>
        <taxon>Bacillati</taxon>
        <taxon>Bacillota</taxon>
        <taxon>Bacilli</taxon>
        <taxon>Bacillales</taxon>
        <taxon>Bacillaceae</taxon>
        <taxon>Thalassobacillus</taxon>
    </lineage>
</organism>
<dbReference type="PROSITE" id="PS51257">
    <property type="entry name" value="PROKAR_LIPOPROTEIN"/>
    <property type="match status" value="1"/>
</dbReference>
<feature type="signal peptide" evidence="1">
    <location>
        <begin position="1"/>
        <end position="23"/>
    </location>
</feature>